<evidence type="ECO:0000256" key="4">
    <source>
        <dbReference type="ARBA" id="ARBA00023125"/>
    </source>
</evidence>
<evidence type="ECO:0000313" key="10">
    <source>
        <dbReference type="EnsemblProtists" id="EKX45825"/>
    </source>
</evidence>
<proteinExistence type="predicted"/>
<dbReference type="RefSeq" id="XP_005832805.1">
    <property type="nucleotide sequence ID" value="XM_005832748.1"/>
</dbReference>
<evidence type="ECO:0000256" key="7">
    <source>
        <dbReference type="SAM" id="MobiDB-lite"/>
    </source>
</evidence>
<dbReference type="GO" id="GO:0003677">
    <property type="term" value="F:DNA binding"/>
    <property type="evidence" value="ECO:0007669"/>
    <property type="project" value="UniProtKB-KW"/>
</dbReference>
<keyword evidence="5" id="KW-0804">Transcription</keyword>
<feature type="compositionally biased region" description="Low complexity" evidence="7">
    <location>
        <begin position="73"/>
        <end position="89"/>
    </location>
</feature>
<keyword evidence="4" id="KW-0238">DNA-binding</keyword>
<feature type="domain" description="RWP-RK" evidence="8">
    <location>
        <begin position="126"/>
        <end position="210"/>
    </location>
</feature>
<dbReference type="GeneID" id="17302576"/>
<evidence type="ECO:0000256" key="3">
    <source>
        <dbReference type="ARBA" id="ARBA00023054"/>
    </source>
</evidence>
<dbReference type="EnsemblProtists" id="EKX45825">
    <property type="protein sequence ID" value="EKX45825"/>
    <property type="gene ID" value="GUITHDRAFT_108274"/>
</dbReference>
<evidence type="ECO:0000256" key="5">
    <source>
        <dbReference type="ARBA" id="ARBA00023163"/>
    </source>
</evidence>
<dbReference type="AlphaFoldDB" id="L1JCL3"/>
<evidence type="ECO:0000259" key="8">
    <source>
        <dbReference type="PROSITE" id="PS51519"/>
    </source>
</evidence>
<dbReference type="eggNOG" id="ENOG502S23T">
    <property type="taxonomic scope" value="Eukaryota"/>
</dbReference>
<feature type="compositionally biased region" description="Basic and acidic residues" evidence="7">
    <location>
        <begin position="30"/>
        <end position="68"/>
    </location>
</feature>
<keyword evidence="3" id="KW-0175">Coiled coil</keyword>
<dbReference type="PROSITE" id="PS51519">
    <property type="entry name" value="RWP_RK"/>
    <property type="match status" value="1"/>
</dbReference>
<dbReference type="Pfam" id="PF02042">
    <property type="entry name" value="RWP-RK"/>
    <property type="match status" value="1"/>
</dbReference>
<reference evidence="11" key="2">
    <citation type="submission" date="2012-11" db="EMBL/GenBank/DDBJ databases">
        <authorList>
            <person name="Kuo A."/>
            <person name="Curtis B.A."/>
            <person name="Tanifuji G."/>
            <person name="Burki F."/>
            <person name="Gruber A."/>
            <person name="Irimia M."/>
            <person name="Maruyama S."/>
            <person name="Arias M.C."/>
            <person name="Ball S.G."/>
            <person name="Gile G.H."/>
            <person name="Hirakawa Y."/>
            <person name="Hopkins J.F."/>
            <person name="Rensing S.A."/>
            <person name="Schmutz J."/>
            <person name="Symeonidi A."/>
            <person name="Elias M."/>
            <person name="Eveleigh R.J."/>
            <person name="Herman E.K."/>
            <person name="Klute M.J."/>
            <person name="Nakayama T."/>
            <person name="Obornik M."/>
            <person name="Reyes-Prieto A."/>
            <person name="Armbrust E.V."/>
            <person name="Aves S.J."/>
            <person name="Beiko R.G."/>
            <person name="Coutinho P."/>
            <person name="Dacks J.B."/>
            <person name="Durnford D.G."/>
            <person name="Fast N.M."/>
            <person name="Green B.R."/>
            <person name="Grisdale C."/>
            <person name="Hempe F."/>
            <person name="Henrissat B."/>
            <person name="Hoppner M.P."/>
            <person name="Ishida K.-I."/>
            <person name="Kim E."/>
            <person name="Koreny L."/>
            <person name="Kroth P.G."/>
            <person name="Liu Y."/>
            <person name="Malik S.-B."/>
            <person name="Maier U.G."/>
            <person name="McRose D."/>
            <person name="Mock T."/>
            <person name="Neilson J.A."/>
            <person name="Onodera N.T."/>
            <person name="Poole A.M."/>
            <person name="Pritham E.J."/>
            <person name="Richards T.A."/>
            <person name="Rocap G."/>
            <person name="Roy S.W."/>
            <person name="Sarai C."/>
            <person name="Schaack S."/>
            <person name="Shirato S."/>
            <person name="Slamovits C.H."/>
            <person name="Spencer D.F."/>
            <person name="Suzuki S."/>
            <person name="Worden A.Z."/>
            <person name="Zauner S."/>
            <person name="Barry K."/>
            <person name="Bell C."/>
            <person name="Bharti A.K."/>
            <person name="Crow J.A."/>
            <person name="Grimwood J."/>
            <person name="Kramer R."/>
            <person name="Lindquist E."/>
            <person name="Lucas S."/>
            <person name="Salamov A."/>
            <person name="McFadden G.I."/>
            <person name="Lane C.E."/>
            <person name="Keeling P.J."/>
            <person name="Gray M.W."/>
            <person name="Grigoriev I.V."/>
            <person name="Archibald J.M."/>
        </authorList>
    </citation>
    <scope>NUCLEOTIDE SEQUENCE</scope>
    <source>
        <strain evidence="11">CCMP2712</strain>
    </source>
</reference>
<sequence length="261" mass="28686">MDSLMTQDSQPPTCPRSCFIQRFIYPPSGAHDEQQALRSERDVSSRERETRSSKHEATGAPASHDRTLQKGFDSSASSSGSEDSAYGSALSSDEGVGVGTESQSDAEPQPYEYDDGNSELFAHVTLRRKHHEDLRTRDSVMLDSTTVTSYFHMRQSEAAAAFGISLTAFKAACRKLGIQRWPYMRQKAAASAQTAMTDPDQEAGGARGRRRDRRVTTGPGAGAEQEQAGRARWDGSLEDLMEEALEHCTRKEEGQFIAEGK</sequence>
<dbReference type="Proteomes" id="UP000011087">
    <property type="component" value="Unassembled WGS sequence"/>
</dbReference>
<evidence type="ECO:0000256" key="6">
    <source>
        <dbReference type="ARBA" id="ARBA00023242"/>
    </source>
</evidence>
<dbReference type="EMBL" id="JH992997">
    <property type="protein sequence ID" value="EKX45825.1"/>
    <property type="molecule type" value="Genomic_DNA"/>
</dbReference>
<keyword evidence="11" id="KW-1185">Reference proteome</keyword>
<comment type="function">
    <text evidence="1">Putative transcription factor.</text>
</comment>
<evidence type="ECO:0000313" key="9">
    <source>
        <dbReference type="EMBL" id="EKX45825.1"/>
    </source>
</evidence>
<name>L1JCL3_GUITC</name>
<feature type="region of interest" description="Disordered" evidence="7">
    <location>
        <begin position="191"/>
        <end position="236"/>
    </location>
</feature>
<dbReference type="PANTHER" id="PTHR46373">
    <property type="entry name" value="PROTEIN RKD4"/>
    <property type="match status" value="1"/>
</dbReference>
<dbReference type="PaxDb" id="55529-EKX45825"/>
<dbReference type="KEGG" id="gtt:GUITHDRAFT_108274"/>
<evidence type="ECO:0000256" key="1">
    <source>
        <dbReference type="ARBA" id="ARBA00004049"/>
    </source>
</evidence>
<organism evidence="9">
    <name type="scientific">Guillardia theta (strain CCMP2712)</name>
    <name type="common">Cryptophyte</name>
    <dbReference type="NCBI Taxonomy" id="905079"/>
    <lineage>
        <taxon>Eukaryota</taxon>
        <taxon>Cryptophyceae</taxon>
        <taxon>Pyrenomonadales</taxon>
        <taxon>Geminigeraceae</taxon>
        <taxon>Guillardia</taxon>
    </lineage>
</organism>
<evidence type="ECO:0000256" key="2">
    <source>
        <dbReference type="ARBA" id="ARBA00023015"/>
    </source>
</evidence>
<gene>
    <name evidence="9" type="ORF">GUITHDRAFT_108274</name>
</gene>
<feature type="region of interest" description="Disordered" evidence="7">
    <location>
        <begin position="25"/>
        <end position="116"/>
    </location>
</feature>
<dbReference type="OrthoDB" id="1747617at2759"/>
<keyword evidence="6" id="KW-0539">Nucleus</keyword>
<dbReference type="PANTHER" id="PTHR46373:SF2">
    <property type="entry name" value="RWP-RK DOMAIN-CONTAINING PROTEIN"/>
    <property type="match status" value="1"/>
</dbReference>
<dbReference type="InterPro" id="IPR003035">
    <property type="entry name" value="RWP-RK_dom"/>
</dbReference>
<reference evidence="10" key="3">
    <citation type="submission" date="2015-06" db="UniProtKB">
        <authorList>
            <consortium name="EnsemblProtists"/>
        </authorList>
    </citation>
    <scope>IDENTIFICATION</scope>
</reference>
<keyword evidence="2" id="KW-0805">Transcription regulation</keyword>
<reference evidence="9 11" key="1">
    <citation type="journal article" date="2012" name="Nature">
        <title>Algal genomes reveal evolutionary mosaicism and the fate of nucleomorphs.</title>
        <authorList>
            <consortium name="DOE Joint Genome Institute"/>
            <person name="Curtis B.A."/>
            <person name="Tanifuji G."/>
            <person name="Burki F."/>
            <person name="Gruber A."/>
            <person name="Irimia M."/>
            <person name="Maruyama S."/>
            <person name="Arias M.C."/>
            <person name="Ball S.G."/>
            <person name="Gile G.H."/>
            <person name="Hirakawa Y."/>
            <person name="Hopkins J.F."/>
            <person name="Kuo A."/>
            <person name="Rensing S.A."/>
            <person name="Schmutz J."/>
            <person name="Symeonidi A."/>
            <person name="Elias M."/>
            <person name="Eveleigh R.J."/>
            <person name="Herman E.K."/>
            <person name="Klute M.J."/>
            <person name="Nakayama T."/>
            <person name="Obornik M."/>
            <person name="Reyes-Prieto A."/>
            <person name="Armbrust E.V."/>
            <person name="Aves S.J."/>
            <person name="Beiko R.G."/>
            <person name="Coutinho P."/>
            <person name="Dacks J.B."/>
            <person name="Durnford D.G."/>
            <person name="Fast N.M."/>
            <person name="Green B.R."/>
            <person name="Grisdale C.J."/>
            <person name="Hempel F."/>
            <person name="Henrissat B."/>
            <person name="Hoppner M.P."/>
            <person name="Ishida K."/>
            <person name="Kim E."/>
            <person name="Koreny L."/>
            <person name="Kroth P.G."/>
            <person name="Liu Y."/>
            <person name="Malik S.B."/>
            <person name="Maier U.G."/>
            <person name="McRose D."/>
            <person name="Mock T."/>
            <person name="Neilson J.A."/>
            <person name="Onodera N.T."/>
            <person name="Poole A.M."/>
            <person name="Pritham E.J."/>
            <person name="Richards T.A."/>
            <person name="Rocap G."/>
            <person name="Roy S.W."/>
            <person name="Sarai C."/>
            <person name="Schaack S."/>
            <person name="Shirato S."/>
            <person name="Slamovits C.H."/>
            <person name="Spencer D.F."/>
            <person name="Suzuki S."/>
            <person name="Worden A.Z."/>
            <person name="Zauner S."/>
            <person name="Barry K."/>
            <person name="Bell C."/>
            <person name="Bharti A.K."/>
            <person name="Crow J.A."/>
            <person name="Grimwood J."/>
            <person name="Kramer R."/>
            <person name="Lindquist E."/>
            <person name="Lucas S."/>
            <person name="Salamov A."/>
            <person name="McFadden G.I."/>
            <person name="Lane C.E."/>
            <person name="Keeling P.J."/>
            <person name="Gray M.W."/>
            <person name="Grigoriev I.V."/>
            <person name="Archibald J.M."/>
        </authorList>
    </citation>
    <scope>NUCLEOTIDE SEQUENCE</scope>
    <source>
        <strain evidence="9 11">CCMP2712</strain>
    </source>
</reference>
<evidence type="ECO:0000313" key="11">
    <source>
        <dbReference type="Proteomes" id="UP000011087"/>
    </source>
</evidence>
<accession>L1JCL3</accession>
<dbReference type="HOGENOM" id="CLU_1067308_0_0_1"/>
<protein>
    <recommendedName>
        <fullName evidence="8">RWP-RK domain-containing protein</fullName>
    </recommendedName>
</protein>
<dbReference type="InterPro" id="IPR044607">
    <property type="entry name" value="RKD-like"/>
</dbReference>
<dbReference type="GO" id="GO:0003700">
    <property type="term" value="F:DNA-binding transcription factor activity"/>
    <property type="evidence" value="ECO:0007669"/>
    <property type="project" value="InterPro"/>
</dbReference>